<name>A0AAU8ML15_9GAMM</name>
<dbReference type="RefSeq" id="WP_363796680.1">
    <property type="nucleotide sequence ID" value="NZ_CP159925.1"/>
</dbReference>
<dbReference type="AlphaFoldDB" id="A0AAU8ML15"/>
<sequence>MVPSKVLFKLLEVLKGWLEHFVRLQEAGWTRRELDPHAMRFSEGIPIFMLGA</sequence>
<accession>A0AAU8ML15</accession>
<proteinExistence type="predicted"/>
<dbReference type="EMBL" id="CP159925">
    <property type="protein sequence ID" value="XCO73789.1"/>
    <property type="molecule type" value="Genomic_DNA"/>
</dbReference>
<gene>
    <name evidence="1" type="ORF">ABU614_15515</name>
</gene>
<organism evidence="1">
    <name type="scientific">Lysobacter firmicutimachus</name>
    <dbReference type="NCBI Taxonomy" id="1792846"/>
    <lineage>
        <taxon>Bacteria</taxon>
        <taxon>Pseudomonadati</taxon>
        <taxon>Pseudomonadota</taxon>
        <taxon>Gammaproteobacteria</taxon>
        <taxon>Lysobacterales</taxon>
        <taxon>Lysobacteraceae</taxon>
        <taxon>Lysobacter</taxon>
    </lineage>
</organism>
<reference evidence="1" key="1">
    <citation type="submission" date="2024-06" db="EMBL/GenBank/DDBJ databases">
        <authorList>
            <person name="Li S."/>
        </authorList>
    </citation>
    <scope>NUCLEOTIDE SEQUENCE</scope>
    <source>
        <strain evidence="1">SR10</strain>
    </source>
</reference>
<evidence type="ECO:0000313" key="1">
    <source>
        <dbReference type="EMBL" id="XCO73789.1"/>
    </source>
</evidence>
<protein>
    <submittedName>
        <fullName evidence="1">Uncharacterized protein</fullName>
    </submittedName>
</protein>